<dbReference type="Pfam" id="PF13668">
    <property type="entry name" value="Ferritin_2"/>
    <property type="match status" value="1"/>
</dbReference>
<keyword evidence="2" id="KW-1185">Reference proteome</keyword>
<name>A0AA40BZN0_9PEZI</name>
<organism evidence="1 2">
    <name type="scientific">Immersiella caudata</name>
    <dbReference type="NCBI Taxonomy" id="314043"/>
    <lineage>
        <taxon>Eukaryota</taxon>
        <taxon>Fungi</taxon>
        <taxon>Dikarya</taxon>
        <taxon>Ascomycota</taxon>
        <taxon>Pezizomycotina</taxon>
        <taxon>Sordariomycetes</taxon>
        <taxon>Sordariomycetidae</taxon>
        <taxon>Sordariales</taxon>
        <taxon>Lasiosphaeriaceae</taxon>
        <taxon>Immersiella</taxon>
    </lineage>
</organism>
<evidence type="ECO:0000313" key="1">
    <source>
        <dbReference type="EMBL" id="KAK0619956.1"/>
    </source>
</evidence>
<dbReference type="PANTHER" id="PTHR38705">
    <property type="entry name" value="PROTEIN RDS1"/>
    <property type="match status" value="1"/>
</dbReference>
<dbReference type="AlphaFoldDB" id="A0AA40BZN0"/>
<dbReference type="Proteomes" id="UP001175000">
    <property type="component" value="Unassembled WGS sequence"/>
</dbReference>
<dbReference type="EMBL" id="JAULSU010000004">
    <property type="protein sequence ID" value="KAK0619956.1"/>
    <property type="molecule type" value="Genomic_DNA"/>
</dbReference>
<evidence type="ECO:0000313" key="2">
    <source>
        <dbReference type="Proteomes" id="UP001175000"/>
    </source>
</evidence>
<proteinExistence type="predicted"/>
<reference evidence="1" key="1">
    <citation type="submission" date="2023-06" db="EMBL/GenBank/DDBJ databases">
        <title>Genome-scale phylogeny and comparative genomics of the fungal order Sordariales.</title>
        <authorList>
            <consortium name="Lawrence Berkeley National Laboratory"/>
            <person name="Hensen N."/>
            <person name="Bonometti L."/>
            <person name="Westerberg I."/>
            <person name="Brannstrom I.O."/>
            <person name="Guillou S."/>
            <person name="Cros-Aarteil S."/>
            <person name="Calhoun S."/>
            <person name="Haridas S."/>
            <person name="Kuo A."/>
            <person name="Mondo S."/>
            <person name="Pangilinan J."/>
            <person name="Riley R."/>
            <person name="Labutti K."/>
            <person name="Andreopoulos B."/>
            <person name="Lipzen A."/>
            <person name="Chen C."/>
            <person name="Yanf M."/>
            <person name="Daum C."/>
            <person name="Ng V."/>
            <person name="Clum A."/>
            <person name="Steindorff A."/>
            <person name="Ohm R."/>
            <person name="Martin F."/>
            <person name="Silar P."/>
            <person name="Natvig D."/>
            <person name="Lalanne C."/>
            <person name="Gautier V."/>
            <person name="Ament-Velasquez S.L."/>
            <person name="Kruys A."/>
            <person name="Hutchinson M.I."/>
            <person name="Powell A.J."/>
            <person name="Barry K."/>
            <person name="Miller A.N."/>
            <person name="Grigoriev I.V."/>
            <person name="Debuchy R."/>
            <person name="Gladieux P."/>
            <person name="Thoren M.H."/>
            <person name="Johannesson H."/>
        </authorList>
    </citation>
    <scope>NUCLEOTIDE SEQUENCE</scope>
    <source>
        <strain evidence="1">CBS 606.72</strain>
    </source>
</reference>
<dbReference type="InterPro" id="IPR039254">
    <property type="entry name" value="Rds1"/>
</dbReference>
<comment type="caution">
    <text evidence="1">The sequence shown here is derived from an EMBL/GenBank/DDBJ whole genome shotgun (WGS) entry which is preliminary data.</text>
</comment>
<dbReference type="PANTHER" id="PTHR38705:SF1">
    <property type="entry name" value="PROTEIN RDS1"/>
    <property type="match status" value="1"/>
</dbReference>
<evidence type="ECO:0008006" key="3">
    <source>
        <dbReference type="Google" id="ProtNLM"/>
    </source>
</evidence>
<gene>
    <name evidence="1" type="ORF">B0T14DRAFT_566752</name>
</gene>
<sequence>MPFTPSGGIGTNGSEPVYKVASDFDYQSLTLTLFHEWIELDLFHWGLATFADEEFEEYGINTEDHHLIQHMADQEIGHASVLANMLGPTAPKQYANSLSTEDIPDDELGINAEDPTLDCEAAISQNRSIPLSYPGREVFLHWDLPGKVVGPNNSYVTTTNVKEPKSNVSTWLGDPAVNGIMFMALAYIDLYVTPYNVTAINGHVAVLAVYQAG</sequence>
<accession>A0AA40BZN0</accession>
<protein>
    <recommendedName>
        <fullName evidence="3">Protein rds1</fullName>
    </recommendedName>
</protein>